<name>A0A4V2FRZ4_9BURK</name>
<feature type="domain" description="HTH iclR-type" evidence="5">
    <location>
        <begin position="25"/>
        <end position="87"/>
    </location>
</feature>
<sequence>MNALSAPDNLTAATPARSRERRQSVQAADTVVAVLKGLAGLGGGASLTTLAAHLDENPAKVHRYLVSLIDGGLVTQNANTQQYTLGLESMLIGLAAMRQADPIRIAEPALIHLREHLGITSFIAVMGNKGPTIVRMEEPSLPVTVNVRVGSVLSFLWSATGRVFLGLHDEPAVRALARQEFDTLGETQDPPAPFDTLVTQLQDEISRFECVCVRDTNLKGISAVAAPVFNYAGQLTAVLTALGASGGFDTSLNGPIAVCVRQQAQLISQQLGYNIA</sequence>
<dbReference type="InterPro" id="IPR029016">
    <property type="entry name" value="GAF-like_dom_sf"/>
</dbReference>
<dbReference type="AlphaFoldDB" id="A0A4V2FRZ4"/>
<dbReference type="SUPFAM" id="SSF55781">
    <property type="entry name" value="GAF domain-like"/>
    <property type="match status" value="1"/>
</dbReference>
<accession>A0A4V2FRZ4</accession>
<dbReference type="Proteomes" id="UP000293398">
    <property type="component" value="Unassembled WGS sequence"/>
</dbReference>
<evidence type="ECO:0000313" key="7">
    <source>
        <dbReference type="EMBL" id="RZT92239.1"/>
    </source>
</evidence>
<evidence type="ECO:0000256" key="2">
    <source>
        <dbReference type="ARBA" id="ARBA00023125"/>
    </source>
</evidence>
<dbReference type="GO" id="GO:0003677">
    <property type="term" value="F:DNA binding"/>
    <property type="evidence" value="ECO:0007669"/>
    <property type="project" value="UniProtKB-KW"/>
</dbReference>
<organism evidence="7 8">
    <name type="scientific">Advenella incenata</name>
    <dbReference type="NCBI Taxonomy" id="267800"/>
    <lineage>
        <taxon>Bacteria</taxon>
        <taxon>Pseudomonadati</taxon>
        <taxon>Pseudomonadota</taxon>
        <taxon>Betaproteobacteria</taxon>
        <taxon>Burkholderiales</taxon>
        <taxon>Alcaligenaceae</taxon>
    </lineage>
</organism>
<evidence type="ECO:0000256" key="1">
    <source>
        <dbReference type="ARBA" id="ARBA00023015"/>
    </source>
</evidence>
<dbReference type="RefSeq" id="WP_130304995.1">
    <property type="nucleotide sequence ID" value="NZ_SHKO01000004.1"/>
</dbReference>
<dbReference type="PROSITE" id="PS51078">
    <property type="entry name" value="ICLR_ED"/>
    <property type="match status" value="1"/>
</dbReference>
<dbReference type="EMBL" id="SHKO01000004">
    <property type="protein sequence ID" value="RZT92239.1"/>
    <property type="molecule type" value="Genomic_DNA"/>
</dbReference>
<dbReference type="InterPro" id="IPR050707">
    <property type="entry name" value="HTH_MetabolicPath_Reg"/>
</dbReference>
<dbReference type="Gene3D" id="1.10.10.10">
    <property type="entry name" value="Winged helix-like DNA-binding domain superfamily/Winged helix DNA-binding domain"/>
    <property type="match status" value="1"/>
</dbReference>
<dbReference type="InterPro" id="IPR014757">
    <property type="entry name" value="Tscrpt_reg_IclR_C"/>
</dbReference>
<evidence type="ECO:0000259" key="5">
    <source>
        <dbReference type="PROSITE" id="PS51077"/>
    </source>
</evidence>
<gene>
    <name evidence="7" type="ORF">EV681_4150</name>
</gene>
<evidence type="ECO:0000256" key="3">
    <source>
        <dbReference type="ARBA" id="ARBA00023163"/>
    </source>
</evidence>
<dbReference type="OrthoDB" id="6687062at2"/>
<evidence type="ECO:0000256" key="4">
    <source>
        <dbReference type="SAM" id="MobiDB-lite"/>
    </source>
</evidence>
<comment type="caution">
    <text evidence="7">The sequence shown here is derived from an EMBL/GenBank/DDBJ whole genome shotgun (WGS) entry which is preliminary data.</text>
</comment>
<dbReference type="InterPro" id="IPR036390">
    <property type="entry name" value="WH_DNA-bd_sf"/>
</dbReference>
<keyword evidence="8" id="KW-1185">Reference proteome</keyword>
<keyword evidence="1" id="KW-0805">Transcription regulation</keyword>
<dbReference type="InterPro" id="IPR036388">
    <property type="entry name" value="WH-like_DNA-bd_sf"/>
</dbReference>
<keyword evidence="2" id="KW-0238">DNA-binding</keyword>
<dbReference type="GO" id="GO:0003700">
    <property type="term" value="F:DNA-binding transcription factor activity"/>
    <property type="evidence" value="ECO:0007669"/>
    <property type="project" value="TreeGrafter"/>
</dbReference>
<protein>
    <submittedName>
        <fullName evidence="7">IclR family transcriptional regulator</fullName>
    </submittedName>
</protein>
<dbReference type="GO" id="GO:0045892">
    <property type="term" value="P:negative regulation of DNA-templated transcription"/>
    <property type="evidence" value="ECO:0007669"/>
    <property type="project" value="TreeGrafter"/>
</dbReference>
<dbReference type="Gene3D" id="3.30.450.40">
    <property type="match status" value="1"/>
</dbReference>
<reference evidence="7 8" key="1">
    <citation type="submission" date="2019-02" db="EMBL/GenBank/DDBJ databases">
        <title>Genomic Encyclopedia of Type Strains, Phase IV (KMG-IV): sequencing the most valuable type-strain genomes for metagenomic binning, comparative biology and taxonomic classification.</title>
        <authorList>
            <person name="Goeker M."/>
        </authorList>
    </citation>
    <scope>NUCLEOTIDE SEQUENCE [LARGE SCALE GENOMIC DNA]</scope>
    <source>
        <strain evidence="7 8">DSM 23814</strain>
    </source>
</reference>
<dbReference type="PANTHER" id="PTHR30136">
    <property type="entry name" value="HELIX-TURN-HELIX TRANSCRIPTIONAL REGULATOR, ICLR FAMILY"/>
    <property type="match status" value="1"/>
</dbReference>
<dbReference type="Pfam" id="PF09339">
    <property type="entry name" value="HTH_IclR"/>
    <property type="match status" value="1"/>
</dbReference>
<dbReference type="Pfam" id="PF01614">
    <property type="entry name" value="IclR_C"/>
    <property type="match status" value="1"/>
</dbReference>
<dbReference type="SMART" id="SM00346">
    <property type="entry name" value="HTH_ICLR"/>
    <property type="match status" value="1"/>
</dbReference>
<dbReference type="PANTHER" id="PTHR30136:SF8">
    <property type="entry name" value="TRANSCRIPTIONAL REGULATORY PROTEIN"/>
    <property type="match status" value="1"/>
</dbReference>
<evidence type="ECO:0000259" key="6">
    <source>
        <dbReference type="PROSITE" id="PS51078"/>
    </source>
</evidence>
<dbReference type="InterPro" id="IPR005471">
    <property type="entry name" value="Tscrpt_reg_IclR_N"/>
</dbReference>
<keyword evidence="3" id="KW-0804">Transcription</keyword>
<proteinExistence type="predicted"/>
<feature type="domain" description="IclR-ED" evidence="6">
    <location>
        <begin position="88"/>
        <end position="273"/>
    </location>
</feature>
<dbReference type="SUPFAM" id="SSF46785">
    <property type="entry name" value="Winged helix' DNA-binding domain"/>
    <property type="match status" value="1"/>
</dbReference>
<evidence type="ECO:0000313" key="8">
    <source>
        <dbReference type="Proteomes" id="UP000293398"/>
    </source>
</evidence>
<dbReference type="PROSITE" id="PS51077">
    <property type="entry name" value="HTH_ICLR"/>
    <property type="match status" value="1"/>
</dbReference>
<feature type="region of interest" description="Disordered" evidence="4">
    <location>
        <begin position="1"/>
        <end position="24"/>
    </location>
</feature>